<dbReference type="SUPFAM" id="SSF102588">
    <property type="entry name" value="LmbE-like"/>
    <property type="match status" value="1"/>
</dbReference>
<accession>A0AA35RH13</accession>
<dbReference type="AlphaFoldDB" id="A0AA35RH13"/>
<dbReference type="InterPro" id="IPR003737">
    <property type="entry name" value="GlcNAc_PI_deacetylase-related"/>
</dbReference>
<comment type="caution">
    <text evidence="4">The sequence shown here is derived from an EMBL/GenBank/DDBJ whole genome shotgun (WGS) entry which is preliminary data.</text>
</comment>
<organism evidence="4 5">
    <name type="scientific">Geodia barretti</name>
    <name type="common">Barrett's horny sponge</name>
    <dbReference type="NCBI Taxonomy" id="519541"/>
    <lineage>
        <taxon>Eukaryota</taxon>
        <taxon>Metazoa</taxon>
        <taxon>Porifera</taxon>
        <taxon>Demospongiae</taxon>
        <taxon>Heteroscleromorpha</taxon>
        <taxon>Tetractinellida</taxon>
        <taxon>Astrophorina</taxon>
        <taxon>Geodiidae</taxon>
        <taxon>Geodia</taxon>
    </lineage>
</organism>
<name>A0AA35RH13_GEOBA</name>
<dbReference type="Pfam" id="PF02585">
    <property type="entry name" value="PIG-L"/>
    <property type="match status" value="1"/>
</dbReference>
<gene>
    <name evidence="4" type="ORF">GBAR_LOCUS6726</name>
</gene>
<feature type="region of interest" description="Disordered" evidence="3">
    <location>
        <begin position="139"/>
        <end position="221"/>
    </location>
</feature>
<reference evidence="4" key="1">
    <citation type="submission" date="2023-03" db="EMBL/GenBank/DDBJ databases">
        <authorList>
            <person name="Steffen K."/>
            <person name="Cardenas P."/>
        </authorList>
    </citation>
    <scope>NUCLEOTIDE SEQUENCE</scope>
</reference>
<evidence type="ECO:0000256" key="1">
    <source>
        <dbReference type="ARBA" id="ARBA00006066"/>
    </source>
</evidence>
<dbReference type="EMBL" id="CASHTH010001011">
    <property type="protein sequence ID" value="CAI8010176.1"/>
    <property type="molecule type" value="Genomic_DNA"/>
</dbReference>
<comment type="similarity">
    <text evidence="1">Belongs to the PIGL family.</text>
</comment>
<feature type="compositionally biased region" description="Low complexity" evidence="3">
    <location>
        <begin position="156"/>
        <end position="180"/>
    </location>
</feature>
<feature type="compositionally biased region" description="Basic residues" evidence="3">
    <location>
        <begin position="193"/>
        <end position="203"/>
    </location>
</feature>
<dbReference type="InterPro" id="IPR024078">
    <property type="entry name" value="LmbE-like_dom_sf"/>
</dbReference>
<evidence type="ECO:0000256" key="3">
    <source>
        <dbReference type="SAM" id="MobiDB-lite"/>
    </source>
</evidence>
<proteinExistence type="inferred from homology"/>
<evidence type="ECO:0000313" key="4">
    <source>
        <dbReference type="EMBL" id="CAI8010176.1"/>
    </source>
</evidence>
<evidence type="ECO:0000256" key="2">
    <source>
        <dbReference type="ARBA" id="ARBA00012176"/>
    </source>
</evidence>
<sequence length="221" mass="24025">MAHPHDWTWVSGTLCLHARAGDRVTVCSVTHGGATHRERFLDEMAKPEADRDAGIVGEPVEAYTGRKEQEMRQAAALFGIDDVRVLGFDDKPFTRQEQPQAIDAIQALIVEVAADILITENPYGDSGFRMAHRTDHTEVGSATLEARDQRRHPARRASAPASRSPTSPASCSTPARSPAAWSCPRKSWSCASRPRRATARKNTTRSAPGGASRWNSPTSAA</sequence>
<dbReference type="GO" id="GO:0000225">
    <property type="term" value="F:N-acetylglucosaminylphosphatidylinositol deacetylase activity"/>
    <property type="evidence" value="ECO:0007669"/>
    <property type="project" value="UniProtKB-EC"/>
</dbReference>
<evidence type="ECO:0000313" key="5">
    <source>
        <dbReference type="Proteomes" id="UP001174909"/>
    </source>
</evidence>
<protein>
    <recommendedName>
        <fullName evidence="2">N-acetylglucosaminylphosphatidylinositol deacetylase</fullName>
        <ecNumber evidence="2">3.5.1.89</ecNumber>
    </recommendedName>
</protein>
<keyword evidence="5" id="KW-1185">Reference proteome</keyword>
<dbReference type="EC" id="3.5.1.89" evidence="2"/>
<dbReference type="Gene3D" id="3.40.50.10320">
    <property type="entry name" value="LmbE-like"/>
    <property type="match status" value="1"/>
</dbReference>
<dbReference type="Proteomes" id="UP001174909">
    <property type="component" value="Unassembled WGS sequence"/>
</dbReference>